<proteinExistence type="predicted"/>
<reference evidence="2 3" key="1">
    <citation type="journal article" date="2016" name="Sci. Rep.">
        <title>Penicillium arizonense, a new, genome sequenced fungal species, reveals a high chemical diversity in secreted metabolites.</title>
        <authorList>
            <person name="Grijseels S."/>
            <person name="Nielsen J.C."/>
            <person name="Randelovic M."/>
            <person name="Nielsen J."/>
            <person name="Nielsen K.F."/>
            <person name="Workman M."/>
            <person name="Frisvad J.C."/>
        </authorList>
    </citation>
    <scope>NUCLEOTIDE SEQUENCE [LARGE SCALE GENOMIC DNA]</scope>
    <source>
        <strain evidence="2 3">CBS 141311</strain>
    </source>
</reference>
<dbReference type="OrthoDB" id="5230873at2759"/>
<organism evidence="2 3">
    <name type="scientific">Penicillium arizonense</name>
    <dbReference type="NCBI Taxonomy" id="1835702"/>
    <lineage>
        <taxon>Eukaryota</taxon>
        <taxon>Fungi</taxon>
        <taxon>Dikarya</taxon>
        <taxon>Ascomycota</taxon>
        <taxon>Pezizomycotina</taxon>
        <taxon>Eurotiomycetes</taxon>
        <taxon>Eurotiomycetidae</taxon>
        <taxon>Eurotiales</taxon>
        <taxon>Aspergillaceae</taxon>
        <taxon>Penicillium</taxon>
    </lineage>
</organism>
<evidence type="ECO:0000313" key="3">
    <source>
        <dbReference type="Proteomes" id="UP000177622"/>
    </source>
</evidence>
<evidence type="ECO:0000256" key="1">
    <source>
        <dbReference type="SAM" id="SignalP"/>
    </source>
</evidence>
<sequence>MKFHLFAATLAWAAHAMAAPSISKELEKRYPTGSFTLLAYGVANSAVNVFYSDGLAYVGDASKWEGSVTTDVTFAFTDTRLYATATNTDITLDDDTTLYIRPTANQILTVGFTGNDIETPSDAAADNFLFYGRYLMWQDEGGALSDSFRLKETNVTGIYQLYWDTSILYPPGFVSPVVKSSV</sequence>
<dbReference type="AlphaFoldDB" id="A0A1F5LGN0"/>
<dbReference type="Proteomes" id="UP000177622">
    <property type="component" value="Unassembled WGS sequence"/>
</dbReference>
<gene>
    <name evidence="2" type="ORF">PENARI_c011G00661</name>
</gene>
<protein>
    <submittedName>
        <fullName evidence="2">Uncharacterized protein</fullName>
    </submittedName>
</protein>
<keyword evidence="3" id="KW-1185">Reference proteome</keyword>
<dbReference type="RefSeq" id="XP_022487668.1">
    <property type="nucleotide sequence ID" value="XM_022632480.1"/>
</dbReference>
<evidence type="ECO:0000313" key="2">
    <source>
        <dbReference type="EMBL" id="OGE52226.1"/>
    </source>
</evidence>
<feature type="chain" id="PRO_5009519564" evidence="1">
    <location>
        <begin position="19"/>
        <end position="182"/>
    </location>
</feature>
<comment type="caution">
    <text evidence="2">The sequence shown here is derived from an EMBL/GenBank/DDBJ whole genome shotgun (WGS) entry which is preliminary data.</text>
</comment>
<dbReference type="EMBL" id="LXJU01000011">
    <property type="protein sequence ID" value="OGE52226.1"/>
    <property type="molecule type" value="Genomic_DNA"/>
</dbReference>
<name>A0A1F5LGN0_PENAI</name>
<accession>A0A1F5LGN0</accession>
<keyword evidence="1" id="KW-0732">Signal</keyword>
<feature type="signal peptide" evidence="1">
    <location>
        <begin position="1"/>
        <end position="18"/>
    </location>
</feature>
<dbReference type="GeneID" id="34577214"/>